<dbReference type="PROSITE" id="PS00061">
    <property type="entry name" value="ADH_SHORT"/>
    <property type="match status" value="1"/>
</dbReference>
<dbReference type="EMBL" id="FRBR01000028">
    <property type="protein sequence ID" value="SHM64611.1"/>
    <property type="molecule type" value="Genomic_DNA"/>
</dbReference>
<keyword evidence="4" id="KW-1185">Reference proteome</keyword>
<evidence type="ECO:0000256" key="2">
    <source>
        <dbReference type="ARBA" id="ARBA00023002"/>
    </source>
</evidence>
<evidence type="ECO:0000313" key="3">
    <source>
        <dbReference type="EMBL" id="SHM64611.1"/>
    </source>
</evidence>
<keyword evidence="2" id="KW-0560">Oxidoreductase</keyword>
<name>A0A1M7KH18_9RHOB</name>
<dbReference type="SUPFAM" id="SSF51735">
    <property type="entry name" value="NAD(P)-binding Rossmann-fold domains"/>
    <property type="match status" value="1"/>
</dbReference>
<accession>A0A1M7KH18</accession>
<proteinExistence type="inferred from homology"/>
<dbReference type="InterPro" id="IPR002347">
    <property type="entry name" value="SDR_fam"/>
</dbReference>
<dbReference type="OrthoDB" id="7745792at2"/>
<dbReference type="CDD" id="cd05233">
    <property type="entry name" value="SDR_c"/>
    <property type="match status" value="1"/>
</dbReference>
<dbReference type="PRINTS" id="PR00080">
    <property type="entry name" value="SDRFAMILY"/>
</dbReference>
<dbReference type="GO" id="GO:0016491">
    <property type="term" value="F:oxidoreductase activity"/>
    <property type="evidence" value="ECO:0007669"/>
    <property type="project" value="UniProtKB-KW"/>
</dbReference>
<reference evidence="3 4" key="1">
    <citation type="submission" date="2016-11" db="EMBL/GenBank/DDBJ databases">
        <authorList>
            <person name="Jaros S."/>
            <person name="Januszkiewicz K."/>
            <person name="Wedrychowicz H."/>
        </authorList>
    </citation>
    <scope>NUCLEOTIDE SEQUENCE [LARGE SCALE GENOMIC DNA]</scope>
    <source>
        <strain evidence="3 4">DSM 29589</strain>
    </source>
</reference>
<dbReference type="InterPro" id="IPR036291">
    <property type="entry name" value="NAD(P)-bd_dom_sf"/>
</dbReference>
<dbReference type="PANTHER" id="PTHR24321:SF8">
    <property type="entry name" value="ESTRADIOL 17-BETA-DEHYDROGENASE 8-RELATED"/>
    <property type="match status" value="1"/>
</dbReference>
<evidence type="ECO:0000313" key="4">
    <source>
        <dbReference type="Proteomes" id="UP000183974"/>
    </source>
</evidence>
<dbReference type="AlphaFoldDB" id="A0A1M7KH18"/>
<evidence type="ECO:0000256" key="1">
    <source>
        <dbReference type="ARBA" id="ARBA00006484"/>
    </source>
</evidence>
<dbReference type="STRING" id="337701.SAMN05444398_1285"/>
<organism evidence="3 4">
    <name type="scientific">Roseovarius pacificus</name>
    <dbReference type="NCBI Taxonomy" id="337701"/>
    <lineage>
        <taxon>Bacteria</taxon>
        <taxon>Pseudomonadati</taxon>
        <taxon>Pseudomonadota</taxon>
        <taxon>Alphaproteobacteria</taxon>
        <taxon>Rhodobacterales</taxon>
        <taxon>Roseobacteraceae</taxon>
        <taxon>Roseovarius</taxon>
    </lineage>
</organism>
<protein>
    <submittedName>
        <fullName evidence="3">NAD(P)-dependent dehydrogenase, short-chain alcohol dehydrogenase family</fullName>
    </submittedName>
</protein>
<gene>
    <name evidence="3" type="ORF">SAMN05444398_1285</name>
</gene>
<dbReference type="InterPro" id="IPR020904">
    <property type="entry name" value="Sc_DH/Rdtase_CS"/>
</dbReference>
<dbReference type="Pfam" id="PF13561">
    <property type="entry name" value="adh_short_C2"/>
    <property type="match status" value="1"/>
</dbReference>
<dbReference type="Proteomes" id="UP000183974">
    <property type="component" value="Unassembled WGS sequence"/>
</dbReference>
<dbReference type="PRINTS" id="PR00081">
    <property type="entry name" value="GDHRDH"/>
</dbReference>
<dbReference type="FunFam" id="3.40.50.720:FF:000084">
    <property type="entry name" value="Short-chain dehydrogenase reductase"/>
    <property type="match status" value="1"/>
</dbReference>
<dbReference type="PANTHER" id="PTHR24321">
    <property type="entry name" value="DEHYDROGENASES, SHORT CHAIN"/>
    <property type="match status" value="1"/>
</dbReference>
<comment type="similarity">
    <text evidence="1">Belongs to the short-chain dehydrogenases/reductases (SDR) family.</text>
</comment>
<sequence length="254" mass="26769">MPRLEGKTAFITGAAGGIGRAICRRYIEDGARIVAADIDADALEDCLKEAGAGENGHAHVCDITDPESVKAAMAATVNRFGALHILCNVAGGSSPADGRVTEAPDEEFWRVIKLDLYGTFLCCKYAIPEIARAGGGSVVNMSSMAALMALTERDCYTAAKGGVASMTRSMAVEYAPDKIRVNAIAPGLVMTPRAERIMKEREEIRLLADIHLLGPCQPIDIAEMAVYLGSDEARVVTGQVMSVDSGVTIHGGAQ</sequence>
<dbReference type="RefSeq" id="WP_073038035.1">
    <property type="nucleotide sequence ID" value="NZ_BMLR01000026.1"/>
</dbReference>
<dbReference type="NCBIfam" id="NF005559">
    <property type="entry name" value="PRK07231.1"/>
    <property type="match status" value="1"/>
</dbReference>
<dbReference type="Gene3D" id="3.40.50.720">
    <property type="entry name" value="NAD(P)-binding Rossmann-like Domain"/>
    <property type="match status" value="1"/>
</dbReference>